<proteinExistence type="predicted"/>
<organism evidence="3 4">
    <name type="scientific">Citrullus colocynthis</name>
    <name type="common">colocynth</name>
    <dbReference type="NCBI Taxonomy" id="252529"/>
    <lineage>
        <taxon>Eukaryota</taxon>
        <taxon>Viridiplantae</taxon>
        <taxon>Streptophyta</taxon>
        <taxon>Embryophyta</taxon>
        <taxon>Tracheophyta</taxon>
        <taxon>Spermatophyta</taxon>
        <taxon>Magnoliopsida</taxon>
        <taxon>eudicotyledons</taxon>
        <taxon>Gunneridae</taxon>
        <taxon>Pentapetalae</taxon>
        <taxon>rosids</taxon>
        <taxon>fabids</taxon>
        <taxon>Cucurbitales</taxon>
        <taxon>Cucurbitaceae</taxon>
        <taxon>Benincaseae</taxon>
        <taxon>Citrullus</taxon>
    </lineage>
</organism>
<evidence type="ECO:0000313" key="3">
    <source>
        <dbReference type="EMBL" id="CAK9317543.1"/>
    </source>
</evidence>
<dbReference type="EMBL" id="OZ021737">
    <property type="protein sequence ID" value="CAK9317543.1"/>
    <property type="molecule type" value="Genomic_DNA"/>
</dbReference>
<evidence type="ECO:0000256" key="1">
    <source>
        <dbReference type="SAM" id="MobiDB-lite"/>
    </source>
</evidence>
<reference evidence="3 4" key="1">
    <citation type="submission" date="2024-03" db="EMBL/GenBank/DDBJ databases">
        <authorList>
            <person name="Gkanogiannis A."/>
            <person name="Becerra Lopez-Lavalle L."/>
        </authorList>
    </citation>
    <scope>NUCLEOTIDE SEQUENCE [LARGE SCALE GENOMIC DNA]</scope>
</reference>
<accession>A0ABP0YEZ9</accession>
<keyword evidence="4" id="KW-1185">Reference proteome</keyword>
<gene>
    <name evidence="3" type="ORF">CITCOLO1_LOCUS9448</name>
</gene>
<keyword evidence="2" id="KW-1133">Transmembrane helix</keyword>
<keyword evidence="2" id="KW-0812">Transmembrane</keyword>
<feature type="transmembrane region" description="Helical" evidence="2">
    <location>
        <begin position="56"/>
        <end position="74"/>
    </location>
</feature>
<dbReference type="Proteomes" id="UP001642487">
    <property type="component" value="Chromosome 3"/>
</dbReference>
<feature type="region of interest" description="Disordered" evidence="1">
    <location>
        <begin position="1"/>
        <end position="31"/>
    </location>
</feature>
<protein>
    <submittedName>
        <fullName evidence="3">Uncharacterized protein</fullName>
    </submittedName>
</protein>
<sequence>MPALTSSGRRAKSFSLHRSTGKAMARRHSQAQPSCWNRVLHGELAFFRFRFPFQKIIHTFLPSLYVFLAISRAIGLSRD</sequence>
<evidence type="ECO:0000256" key="2">
    <source>
        <dbReference type="SAM" id="Phobius"/>
    </source>
</evidence>
<keyword evidence="2" id="KW-0472">Membrane</keyword>
<name>A0ABP0YEZ9_9ROSI</name>
<evidence type="ECO:0000313" key="4">
    <source>
        <dbReference type="Proteomes" id="UP001642487"/>
    </source>
</evidence>